<accession>A0ABS9I874</accession>
<organism evidence="2 3">
    <name type="scientific">Pseudomonas petrae</name>
    <dbReference type="NCBI Taxonomy" id="2912190"/>
    <lineage>
        <taxon>Bacteria</taxon>
        <taxon>Pseudomonadati</taxon>
        <taxon>Pseudomonadota</taxon>
        <taxon>Gammaproteobacteria</taxon>
        <taxon>Pseudomonadales</taxon>
        <taxon>Pseudomonadaceae</taxon>
        <taxon>Pseudomonas</taxon>
    </lineage>
</organism>
<comment type="caution">
    <text evidence="2">The sequence shown here is derived from an EMBL/GenBank/DDBJ whole genome shotgun (WGS) entry which is preliminary data.</text>
</comment>
<feature type="region of interest" description="Disordered" evidence="1">
    <location>
        <begin position="50"/>
        <end position="69"/>
    </location>
</feature>
<dbReference type="EMBL" id="JAKJXH010000013">
    <property type="protein sequence ID" value="MCF7543288.1"/>
    <property type="molecule type" value="Genomic_DNA"/>
</dbReference>
<sequence length="69" mass="6770">MSKTGADKGLSSLCEDIGNGLFPPTVQANILTGSTDTFINGIAAARAAGAVPSELDASGSQKGGKCGSR</sequence>
<evidence type="ECO:0000313" key="3">
    <source>
        <dbReference type="Proteomes" id="UP001162905"/>
    </source>
</evidence>
<keyword evidence="3" id="KW-1185">Reference proteome</keyword>
<evidence type="ECO:0000256" key="1">
    <source>
        <dbReference type="SAM" id="MobiDB-lite"/>
    </source>
</evidence>
<reference evidence="2" key="1">
    <citation type="submission" date="2022-01" db="EMBL/GenBank/DDBJ databases">
        <title>Pseudomonas sp. nov. isolated from Antarctic regolith.</title>
        <authorList>
            <person name="Novakova D."/>
            <person name="Sedlar K."/>
        </authorList>
    </citation>
    <scope>NUCLEOTIDE SEQUENCE</scope>
    <source>
        <strain evidence="2">P2647</strain>
    </source>
</reference>
<proteinExistence type="predicted"/>
<dbReference type="Proteomes" id="UP001162905">
    <property type="component" value="Unassembled WGS sequence"/>
</dbReference>
<name>A0ABS9I874_9PSED</name>
<gene>
    <name evidence="2" type="ORF">L4G47_13770</name>
</gene>
<protein>
    <submittedName>
        <fullName evidence="2">Uncharacterized protein</fullName>
    </submittedName>
</protein>
<evidence type="ECO:0000313" key="2">
    <source>
        <dbReference type="EMBL" id="MCF7543288.1"/>
    </source>
</evidence>